<feature type="region of interest" description="Regulatory domain" evidence="13">
    <location>
        <begin position="410"/>
        <end position="538"/>
    </location>
</feature>
<feature type="domain" description="Pyruvate carboxyltransferase" evidence="15">
    <location>
        <begin position="10"/>
        <end position="277"/>
    </location>
</feature>
<dbReference type="SUPFAM" id="SSF51569">
    <property type="entry name" value="Aldolase"/>
    <property type="match status" value="1"/>
</dbReference>
<organism evidence="16 17">
    <name type="scientific">Neosynechococcus sphagnicola sy1</name>
    <dbReference type="NCBI Taxonomy" id="1497020"/>
    <lineage>
        <taxon>Bacteria</taxon>
        <taxon>Bacillati</taxon>
        <taxon>Cyanobacteriota</taxon>
        <taxon>Cyanophyceae</taxon>
        <taxon>Neosynechococcales</taxon>
        <taxon>Neosynechococcaceae</taxon>
        <taxon>Neosynechococcus</taxon>
    </lineage>
</organism>
<dbReference type="Gene3D" id="1.10.238.260">
    <property type="match status" value="1"/>
</dbReference>
<dbReference type="GO" id="GO:0009098">
    <property type="term" value="P:L-leucine biosynthetic process"/>
    <property type="evidence" value="ECO:0007669"/>
    <property type="project" value="UniProtKB-UniRule"/>
</dbReference>
<comment type="pathway">
    <text evidence="2 13">Amino-acid biosynthesis; L-leucine biosynthesis; L-leucine from 3-methyl-2-oxobutanoate: step 1/4.</text>
</comment>
<feature type="binding site" evidence="13">
    <location>
        <position position="19"/>
    </location>
    <ligand>
        <name>Mn(2+)</name>
        <dbReference type="ChEBI" id="CHEBI:29035"/>
    </ligand>
</feature>
<keyword evidence="9 13" id="KW-0479">Metal-binding</keyword>
<dbReference type="Pfam" id="PF08502">
    <property type="entry name" value="LeuA_dimer"/>
    <property type="match status" value="1"/>
</dbReference>
<gene>
    <name evidence="13" type="primary">leuA</name>
    <name evidence="16" type="ORF">DO97_10430</name>
</gene>
<dbReference type="InterPro" id="IPR054691">
    <property type="entry name" value="LeuA/HCS_post-cat"/>
</dbReference>
<dbReference type="CDD" id="cd07940">
    <property type="entry name" value="DRE_TIM_IPMS"/>
    <property type="match status" value="1"/>
</dbReference>
<evidence type="ECO:0000256" key="9">
    <source>
        <dbReference type="ARBA" id="ARBA00022723"/>
    </source>
</evidence>
<dbReference type="GO" id="GO:0003985">
    <property type="term" value="F:acetyl-CoA C-acetyltransferase activity"/>
    <property type="evidence" value="ECO:0007669"/>
    <property type="project" value="UniProtKB-UniRule"/>
</dbReference>
<dbReference type="InterPro" id="IPR036230">
    <property type="entry name" value="LeuA_allosteric_dom_sf"/>
</dbReference>
<evidence type="ECO:0000256" key="6">
    <source>
        <dbReference type="ARBA" id="ARBA00022490"/>
    </source>
</evidence>
<evidence type="ECO:0000256" key="8">
    <source>
        <dbReference type="ARBA" id="ARBA00022679"/>
    </source>
</evidence>
<dbReference type="UniPathway" id="UPA00048">
    <property type="reaction ID" value="UER00070"/>
</dbReference>
<dbReference type="FunFam" id="3.20.20.70:FF:000010">
    <property type="entry name" value="2-isopropylmalate synthase"/>
    <property type="match status" value="1"/>
</dbReference>
<evidence type="ECO:0000256" key="1">
    <source>
        <dbReference type="ARBA" id="ARBA00003050"/>
    </source>
</evidence>
<dbReference type="GO" id="GO:0030145">
    <property type="term" value="F:manganese ion binding"/>
    <property type="evidence" value="ECO:0007669"/>
    <property type="project" value="UniProtKB-UniRule"/>
</dbReference>
<dbReference type="EMBL" id="JJML01000003">
    <property type="protein sequence ID" value="KGF73813.1"/>
    <property type="molecule type" value="Genomic_DNA"/>
</dbReference>
<dbReference type="Gene3D" id="3.30.160.270">
    <property type="match status" value="1"/>
</dbReference>
<comment type="similarity">
    <text evidence="3 13">Belongs to the alpha-IPM synthase/homocitrate synthase family. LeuA type 1 subfamily.</text>
</comment>
<protein>
    <recommendedName>
        <fullName evidence="4 13">2-isopropylmalate synthase</fullName>
        <ecNumber evidence="13 14">2.3.3.13</ecNumber>
    </recommendedName>
    <alternativeName>
        <fullName evidence="13">Alpha-IPM synthase</fullName>
    </alternativeName>
    <alternativeName>
        <fullName evidence="13">Alpha-isopropylmalate synthase</fullName>
    </alternativeName>
</protein>
<dbReference type="HAMAP" id="MF_01025">
    <property type="entry name" value="LeuA_type1"/>
    <property type="match status" value="1"/>
</dbReference>
<dbReference type="GO" id="GO:0003852">
    <property type="term" value="F:2-isopropylmalate synthase activity"/>
    <property type="evidence" value="ECO:0007669"/>
    <property type="project" value="UniProtKB-UniRule"/>
</dbReference>
<dbReference type="PROSITE" id="PS50991">
    <property type="entry name" value="PYR_CT"/>
    <property type="match status" value="1"/>
</dbReference>
<evidence type="ECO:0000313" key="17">
    <source>
        <dbReference type="Proteomes" id="UP000030170"/>
    </source>
</evidence>
<proteinExistence type="inferred from homology"/>
<comment type="caution">
    <text evidence="16">The sequence shown here is derived from an EMBL/GenBank/DDBJ whole genome shotgun (WGS) entry which is preliminary data.</text>
</comment>
<feature type="binding site" evidence="13">
    <location>
        <position position="210"/>
    </location>
    <ligand>
        <name>Mn(2+)</name>
        <dbReference type="ChEBI" id="CHEBI:29035"/>
    </ligand>
</feature>
<dbReference type="FunFam" id="3.30.160.270:FF:000001">
    <property type="entry name" value="2-isopropylmalate synthase"/>
    <property type="match status" value="1"/>
</dbReference>
<evidence type="ECO:0000256" key="3">
    <source>
        <dbReference type="ARBA" id="ARBA00009396"/>
    </source>
</evidence>
<accession>A0A098TSQ9</accession>
<dbReference type="InterPro" id="IPR013785">
    <property type="entry name" value="Aldolase_TIM"/>
</dbReference>
<dbReference type="Proteomes" id="UP000030170">
    <property type="component" value="Unassembled WGS sequence"/>
</dbReference>
<comment type="catalytic activity">
    <reaction evidence="13">
        <text>3-methyl-2-oxobutanoate + acetyl-CoA + H2O = (2S)-2-isopropylmalate + CoA + H(+)</text>
        <dbReference type="Rhea" id="RHEA:21524"/>
        <dbReference type="ChEBI" id="CHEBI:1178"/>
        <dbReference type="ChEBI" id="CHEBI:11851"/>
        <dbReference type="ChEBI" id="CHEBI:15377"/>
        <dbReference type="ChEBI" id="CHEBI:15378"/>
        <dbReference type="ChEBI" id="CHEBI:57287"/>
        <dbReference type="ChEBI" id="CHEBI:57288"/>
        <dbReference type="EC" id="2.3.3.13"/>
    </reaction>
</comment>
<comment type="function">
    <text evidence="13">Catalyzes the condensation of the acetyl group of acetyl-CoA with 3-methyl-2-oxobutanoate (2-ketoisovalerate) to form 3-carboxy-3-hydroxy-4-methylpentanoate (2-isopropylmalate).</text>
</comment>
<dbReference type="RefSeq" id="WP_036530787.1">
    <property type="nucleotide sequence ID" value="NZ_JJML01000003.1"/>
</dbReference>
<name>A0A098TSQ9_9CYAN</name>
<feature type="binding site" evidence="13">
    <location>
        <position position="212"/>
    </location>
    <ligand>
        <name>Mn(2+)</name>
        <dbReference type="ChEBI" id="CHEBI:29035"/>
    </ligand>
</feature>
<dbReference type="NCBIfam" id="TIGR00973">
    <property type="entry name" value="leuA_bact"/>
    <property type="match status" value="1"/>
</dbReference>
<evidence type="ECO:0000256" key="12">
    <source>
        <dbReference type="ARBA" id="ARBA00048019"/>
    </source>
</evidence>
<dbReference type="InterPro" id="IPR050073">
    <property type="entry name" value="2-IPM_HCS-like"/>
</dbReference>
<dbReference type="PROSITE" id="PS00815">
    <property type="entry name" value="AIPM_HOMOCIT_SYNTH_1"/>
    <property type="match status" value="1"/>
</dbReference>
<comment type="function">
    <text evidence="1">This protein is a Fe-Mo-cofactor biosynthetic component.</text>
</comment>
<dbReference type="OrthoDB" id="9804858at2"/>
<comment type="subunit">
    <text evidence="13">Homodimer.</text>
</comment>
<keyword evidence="7 13" id="KW-0028">Amino-acid biosynthesis</keyword>
<dbReference type="InterPro" id="IPR000891">
    <property type="entry name" value="PYR_CT"/>
</dbReference>
<dbReference type="NCBIfam" id="NF002086">
    <property type="entry name" value="PRK00915.1-3"/>
    <property type="match status" value="1"/>
</dbReference>
<keyword evidence="8 13" id="KW-0808">Transferase</keyword>
<dbReference type="PROSITE" id="PS00816">
    <property type="entry name" value="AIPM_HOMOCIT_SYNTH_2"/>
    <property type="match status" value="1"/>
</dbReference>
<keyword evidence="11 13" id="KW-0100">Branched-chain amino acid biosynthesis</keyword>
<keyword evidence="16" id="KW-0012">Acyltransferase</keyword>
<dbReference type="SUPFAM" id="SSF110921">
    <property type="entry name" value="2-isopropylmalate synthase LeuA, allosteric (dimerisation) domain"/>
    <property type="match status" value="1"/>
</dbReference>
<keyword evidence="6 13" id="KW-0963">Cytoplasm</keyword>
<evidence type="ECO:0000313" key="16">
    <source>
        <dbReference type="EMBL" id="KGF73813.1"/>
    </source>
</evidence>
<dbReference type="Gene3D" id="3.20.20.70">
    <property type="entry name" value="Aldolase class I"/>
    <property type="match status" value="1"/>
</dbReference>
<dbReference type="PANTHER" id="PTHR10277:SF9">
    <property type="entry name" value="2-ISOPROPYLMALATE SYNTHASE 1, CHLOROPLASTIC-RELATED"/>
    <property type="match status" value="1"/>
</dbReference>
<keyword evidence="5 13" id="KW-0432">Leucine biosynthesis</keyword>
<keyword evidence="10 13" id="KW-0464">Manganese</keyword>
<comment type="cofactor">
    <cofactor evidence="13">
        <name>Mn(2+)</name>
        <dbReference type="ChEBI" id="CHEBI:29035"/>
    </cofactor>
</comment>
<reference evidence="16 17" key="1">
    <citation type="journal article" date="2014" name="Mol. Ecol.">
        <title>Evolution of Synechococcus.</title>
        <authorList>
            <person name="Dvorak P."/>
            <person name="Casamatta D."/>
            <person name="Hasler P."/>
            <person name="Poulickova A."/>
            <person name="Ondrej V."/>
            <person name="Sanges R."/>
        </authorList>
    </citation>
    <scope>NUCLEOTIDE SEQUENCE [LARGE SCALE GENOMIC DNA]</scope>
    <source>
        <strain evidence="16 17">CAUP A 1101</strain>
    </source>
</reference>
<dbReference type="SMART" id="SM00917">
    <property type="entry name" value="LeuA_dimer"/>
    <property type="match status" value="1"/>
</dbReference>
<dbReference type="GO" id="GO:0005737">
    <property type="term" value="C:cytoplasm"/>
    <property type="evidence" value="ECO:0007669"/>
    <property type="project" value="UniProtKB-UniRule"/>
</dbReference>
<evidence type="ECO:0000256" key="10">
    <source>
        <dbReference type="ARBA" id="ARBA00023211"/>
    </source>
</evidence>
<evidence type="ECO:0000256" key="11">
    <source>
        <dbReference type="ARBA" id="ARBA00023304"/>
    </source>
</evidence>
<dbReference type="FunFam" id="1.10.238.260:FF:000001">
    <property type="entry name" value="2-isopropylmalate synthase"/>
    <property type="match status" value="1"/>
</dbReference>
<sequence>MKTQPQKDRIIIFDTTLRDGEQCPGATLNVDEKLVIARQLARLGVDVIEAGFPFASPGDFEAVSRIAQIVGTEEGPIICGLARSTRPDIQAAAEALKPAAHGRIHTFIATSDIHLQYKLKKTREEVLAIAGDMVAYAKSLIDDVEFSPEDAGRSDPEFLYQVLERAIAAGATTINIPDTVGYTTPAEFGALIRGIAEHVPNVDQAVISVHGHNDLGLAVANFLEAVKYGARQLECTINGIGERAGNAALEELVMALHVRRQYYNPFLGRPVDSEAPLTRIDTRQIYKTSRLVSNLTGLLVQPNKAIVGANAFAHESGIHQDGVLKHKLTYEIMDAQSIGLTDNQIVLGKHSGRNAFRTRLKELGFELSEQDLNKAFLRFKELADKKKEISDWDLEAIVNDEIQQAPELFRLERVQVSCGNSTCPTATVTLRTPEGQELTDAAIGTGPVDAVYKAVNRLVQVPNELIEFSVQSVTAGIDAIGEVTIRLRYGERIFSGHAANTDIIVASAQAYINALNRLYAALKSGTLKLAATPAIAEV</sequence>
<feature type="binding site" evidence="13">
    <location>
        <position position="246"/>
    </location>
    <ligand>
        <name>Mn(2+)</name>
        <dbReference type="ChEBI" id="CHEBI:29035"/>
    </ligand>
</feature>
<comment type="catalytic activity">
    <reaction evidence="12">
        <text>acetyl-CoA + 2-oxoglutarate + H2O = (2R)-homocitrate + CoA + H(+)</text>
        <dbReference type="Rhea" id="RHEA:12929"/>
        <dbReference type="ChEBI" id="CHEBI:15377"/>
        <dbReference type="ChEBI" id="CHEBI:15378"/>
        <dbReference type="ChEBI" id="CHEBI:16810"/>
        <dbReference type="ChEBI" id="CHEBI:57287"/>
        <dbReference type="ChEBI" id="CHEBI:57288"/>
        <dbReference type="ChEBI" id="CHEBI:58884"/>
        <dbReference type="EC" id="2.3.3.14"/>
    </reaction>
</comment>
<dbReference type="InterPro" id="IPR013709">
    <property type="entry name" value="2-isopropylmalate_synth_dimer"/>
</dbReference>
<dbReference type="STRING" id="1497020.DO97_10430"/>
<evidence type="ECO:0000256" key="14">
    <source>
        <dbReference type="NCBIfam" id="TIGR00973"/>
    </source>
</evidence>
<dbReference type="AlphaFoldDB" id="A0A098TSQ9"/>
<dbReference type="Pfam" id="PF00682">
    <property type="entry name" value="HMGL-like"/>
    <property type="match status" value="1"/>
</dbReference>
<evidence type="ECO:0000256" key="5">
    <source>
        <dbReference type="ARBA" id="ARBA00022430"/>
    </source>
</evidence>
<evidence type="ECO:0000259" key="15">
    <source>
        <dbReference type="PROSITE" id="PS50991"/>
    </source>
</evidence>
<dbReference type="GO" id="GO:0004410">
    <property type="term" value="F:homocitrate synthase activity"/>
    <property type="evidence" value="ECO:0007669"/>
    <property type="project" value="UniProtKB-EC"/>
</dbReference>
<dbReference type="Pfam" id="PF22617">
    <property type="entry name" value="HCS_D2"/>
    <property type="match status" value="1"/>
</dbReference>
<dbReference type="InterPro" id="IPR005671">
    <property type="entry name" value="LeuA_bact_synth"/>
</dbReference>
<dbReference type="InterPro" id="IPR002034">
    <property type="entry name" value="AIPM/Hcit_synth_CS"/>
</dbReference>
<evidence type="ECO:0000256" key="7">
    <source>
        <dbReference type="ARBA" id="ARBA00022605"/>
    </source>
</evidence>
<evidence type="ECO:0000256" key="13">
    <source>
        <dbReference type="HAMAP-Rule" id="MF_01025"/>
    </source>
</evidence>
<evidence type="ECO:0000256" key="2">
    <source>
        <dbReference type="ARBA" id="ARBA00004689"/>
    </source>
</evidence>
<evidence type="ECO:0000256" key="4">
    <source>
        <dbReference type="ARBA" id="ARBA00018198"/>
    </source>
</evidence>
<dbReference type="EC" id="2.3.3.13" evidence="13 14"/>
<keyword evidence="17" id="KW-1185">Reference proteome</keyword>
<dbReference type="PANTHER" id="PTHR10277">
    <property type="entry name" value="HOMOCITRATE SYNTHASE-RELATED"/>
    <property type="match status" value="1"/>
</dbReference>